<dbReference type="Proteomes" id="UP000596661">
    <property type="component" value="Chromosome 5"/>
</dbReference>
<sequence length="297" mass="33854">MKPYHIQSAESILDDLLAKEEQYWQQRSRVDWLQSGDRNTKFFHAKSSARNSNKKIKALHDDNGNIITSKDCITAMVSSYFENLFLVSEEDHWALSHVLSTIPTTITAEQNAFLSKEFAASDVLTAMKTMVSDESSSIDGMSSSNFQQDFNHIDPKNKEAEDNERLFRPISLCNVIYKLISKMLVIRFKEVLPTVISETQSVFLPNRLITDNVLVAFELVHSLKHRNRGNKGYAALKLDMSKTFDRVEWSFIAAIMGKIGFNIRWISLIMTCLHTNTFSFLINGEVSGSIVPQRGFR</sequence>
<accession>A0A803PSB8</accession>
<evidence type="ECO:0000259" key="1">
    <source>
        <dbReference type="Pfam" id="PF00078"/>
    </source>
</evidence>
<protein>
    <recommendedName>
        <fullName evidence="1">Reverse transcriptase domain-containing protein</fullName>
    </recommendedName>
</protein>
<dbReference type="SUPFAM" id="SSF56672">
    <property type="entry name" value="DNA/RNA polymerases"/>
    <property type="match status" value="1"/>
</dbReference>
<evidence type="ECO:0000313" key="3">
    <source>
        <dbReference type="Proteomes" id="UP000596661"/>
    </source>
</evidence>
<dbReference type="PANTHER" id="PTHR31635">
    <property type="entry name" value="REVERSE TRANSCRIPTASE DOMAIN-CONTAINING PROTEIN-RELATED"/>
    <property type="match status" value="1"/>
</dbReference>
<dbReference type="PANTHER" id="PTHR31635:SF196">
    <property type="entry name" value="REVERSE TRANSCRIPTASE DOMAIN-CONTAINING PROTEIN-RELATED"/>
    <property type="match status" value="1"/>
</dbReference>
<dbReference type="InterPro" id="IPR043502">
    <property type="entry name" value="DNA/RNA_pol_sf"/>
</dbReference>
<organism evidence="2 3">
    <name type="scientific">Cannabis sativa</name>
    <name type="common">Hemp</name>
    <name type="synonym">Marijuana</name>
    <dbReference type="NCBI Taxonomy" id="3483"/>
    <lineage>
        <taxon>Eukaryota</taxon>
        <taxon>Viridiplantae</taxon>
        <taxon>Streptophyta</taxon>
        <taxon>Embryophyta</taxon>
        <taxon>Tracheophyta</taxon>
        <taxon>Spermatophyta</taxon>
        <taxon>Magnoliopsida</taxon>
        <taxon>eudicotyledons</taxon>
        <taxon>Gunneridae</taxon>
        <taxon>Pentapetalae</taxon>
        <taxon>rosids</taxon>
        <taxon>fabids</taxon>
        <taxon>Rosales</taxon>
        <taxon>Cannabaceae</taxon>
        <taxon>Cannabis</taxon>
    </lineage>
</organism>
<dbReference type="AlphaFoldDB" id="A0A803PSB8"/>
<reference evidence="2" key="1">
    <citation type="submission" date="2018-11" db="EMBL/GenBank/DDBJ databases">
        <authorList>
            <person name="Grassa J C."/>
        </authorList>
    </citation>
    <scope>NUCLEOTIDE SEQUENCE [LARGE SCALE GENOMIC DNA]</scope>
</reference>
<evidence type="ECO:0000313" key="2">
    <source>
        <dbReference type="EnsemblPlants" id="cds.evm.model.05.894"/>
    </source>
</evidence>
<dbReference type="InterPro" id="IPR000477">
    <property type="entry name" value="RT_dom"/>
</dbReference>
<dbReference type="Gramene" id="evm.model.05.894">
    <property type="protein sequence ID" value="cds.evm.model.05.894"/>
    <property type="gene ID" value="evm.TU.05.894"/>
</dbReference>
<proteinExistence type="predicted"/>
<dbReference type="EnsemblPlants" id="evm.model.05.894">
    <property type="protein sequence ID" value="cds.evm.model.05.894"/>
    <property type="gene ID" value="evm.TU.05.894"/>
</dbReference>
<dbReference type="Pfam" id="PF00078">
    <property type="entry name" value="RVT_1"/>
    <property type="match status" value="1"/>
</dbReference>
<keyword evidence="3" id="KW-1185">Reference proteome</keyword>
<dbReference type="OMA" id="IMEEIYW"/>
<name>A0A803PSB8_CANSA</name>
<dbReference type="EMBL" id="UZAU01000469">
    <property type="status" value="NOT_ANNOTATED_CDS"/>
    <property type="molecule type" value="Genomic_DNA"/>
</dbReference>
<reference evidence="2" key="2">
    <citation type="submission" date="2021-03" db="UniProtKB">
        <authorList>
            <consortium name="EnsemblPlants"/>
        </authorList>
    </citation>
    <scope>IDENTIFICATION</scope>
</reference>
<feature type="domain" description="Reverse transcriptase" evidence="1">
    <location>
        <begin position="165"/>
        <end position="277"/>
    </location>
</feature>